<feature type="domain" description="tRNA intron endonuclease catalytic" evidence="4">
    <location>
        <begin position="163"/>
        <end position="240"/>
    </location>
</feature>
<dbReference type="EMBL" id="GANO01004462">
    <property type="protein sequence ID" value="JAB55409.1"/>
    <property type="molecule type" value="mRNA"/>
</dbReference>
<protein>
    <recommendedName>
        <fullName evidence="2">tRNA-intron lyase</fullName>
        <ecNumber evidence="2">4.6.1.16</ecNumber>
    </recommendedName>
</protein>
<dbReference type="InterPro" id="IPR006677">
    <property type="entry name" value="tRNA_intron_Endonuc_cat-like"/>
</dbReference>
<dbReference type="InterPro" id="IPR011856">
    <property type="entry name" value="tRNA_endonuc-like_dom_sf"/>
</dbReference>
<dbReference type="InterPro" id="IPR006676">
    <property type="entry name" value="tRNA_splic"/>
</dbReference>
<evidence type="ECO:0000256" key="3">
    <source>
        <dbReference type="ARBA" id="ARBA00034031"/>
    </source>
</evidence>
<dbReference type="EC" id="4.6.1.16" evidence="2"/>
<dbReference type="GO" id="GO:0000213">
    <property type="term" value="F:tRNA-intron lyase activity"/>
    <property type="evidence" value="ECO:0007669"/>
    <property type="project" value="UniProtKB-EC"/>
</dbReference>
<evidence type="ECO:0000313" key="5">
    <source>
        <dbReference type="EMBL" id="JAB55409.1"/>
    </source>
</evidence>
<feature type="non-terminal residue" evidence="5">
    <location>
        <position position="1"/>
    </location>
</feature>
<comment type="similarity">
    <text evidence="1">Belongs to the tRNA-intron endonuclease family.</text>
</comment>
<dbReference type="GO" id="GO:0000214">
    <property type="term" value="C:tRNA-intron endonuclease complex"/>
    <property type="evidence" value="ECO:0007669"/>
    <property type="project" value="TreeGrafter"/>
</dbReference>
<dbReference type="InterPro" id="IPR036167">
    <property type="entry name" value="tRNA_intron_Endo_cat-like_sf"/>
</dbReference>
<keyword evidence="5" id="KW-0255">Endonuclease</keyword>
<dbReference type="GO" id="GO:0003676">
    <property type="term" value="F:nucleic acid binding"/>
    <property type="evidence" value="ECO:0007669"/>
    <property type="project" value="InterPro"/>
</dbReference>
<reference evidence="5" key="1">
    <citation type="journal article" date="2014" name="Insect Biochem. Mol. Biol.">
        <title>An insight into the sialome of the frog biting fly, Corethrella appendiculata.</title>
        <authorList>
            <person name="Ribeiro J.M.C."/>
            <person name="Chagas A.C."/>
            <person name="Pham V.M."/>
            <person name="Lounibos L.P."/>
            <person name="Calvo E."/>
        </authorList>
    </citation>
    <scope>NUCLEOTIDE SEQUENCE</scope>
    <source>
        <tissue evidence="5">Salivary glands</tissue>
    </source>
</reference>
<dbReference type="GO" id="GO:0000379">
    <property type="term" value="P:tRNA-type intron splice site recognition and cleavage"/>
    <property type="evidence" value="ECO:0007669"/>
    <property type="project" value="TreeGrafter"/>
</dbReference>
<evidence type="ECO:0000256" key="1">
    <source>
        <dbReference type="ARBA" id="ARBA00008078"/>
    </source>
</evidence>
<organism evidence="5">
    <name type="scientific">Corethrella appendiculata</name>
    <dbReference type="NCBI Taxonomy" id="1370023"/>
    <lineage>
        <taxon>Eukaryota</taxon>
        <taxon>Metazoa</taxon>
        <taxon>Ecdysozoa</taxon>
        <taxon>Arthropoda</taxon>
        <taxon>Hexapoda</taxon>
        <taxon>Insecta</taxon>
        <taxon>Pterygota</taxon>
        <taxon>Neoptera</taxon>
        <taxon>Endopterygota</taxon>
        <taxon>Diptera</taxon>
        <taxon>Nematocera</taxon>
        <taxon>Culicoidea</taxon>
        <taxon>Chaoboridae</taxon>
        <taxon>Corethrella</taxon>
    </lineage>
</organism>
<dbReference type="PANTHER" id="PTHR21227">
    <property type="entry name" value="TRNA-SPLICING ENDONUCLEASE SUBUNIT SEN2"/>
    <property type="match status" value="1"/>
</dbReference>
<keyword evidence="5" id="KW-0378">Hydrolase</keyword>
<dbReference type="CDD" id="cd22363">
    <property type="entry name" value="tRNA-intron_lyase_C"/>
    <property type="match status" value="1"/>
</dbReference>
<dbReference type="AlphaFoldDB" id="U5EQ49"/>
<proteinExistence type="evidence at transcript level"/>
<name>U5EQ49_9DIPT</name>
<dbReference type="Gene3D" id="3.40.1350.10">
    <property type="match status" value="1"/>
</dbReference>
<sequence>VDPFPVLKSDTCYACGIFNGFNVEIVANEDIHKIYSSGCFGQSSINKRLAPTDVKSRNIQEHIEERQYQRRINWLQKYQIDNESYEDVNILSENRDYETDIADLSLNLLRNPFKIGEVLSLQLEEAFFLHYFTRCLQIKRFNSECIMNTLEIWNEFSKINTKFISRFIGYVYLKSKNWIVRSGIKFGGDFLLYKKGPSFYHASCIVHIQNYRQNDTNSLDELSLQRQIRISETTGKIFLVIEIIYPLNCDANSDPQTLLQKLRHFQVSELSTVRYNLKSVS</sequence>
<keyword evidence="5" id="KW-0540">Nuclease</keyword>
<evidence type="ECO:0000256" key="2">
    <source>
        <dbReference type="ARBA" id="ARBA00012573"/>
    </source>
</evidence>
<evidence type="ECO:0000259" key="4">
    <source>
        <dbReference type="Pfam" id="PF01974"/>
    </source>
</evidence>
<dbReference type="Pfam" id="PF01974">
    <property type="entry name" value="tRNA_int_endo"/>
    <property type="match status" value="1"/>
</dbReference>
<accession>U5EQ49</accession>
<comment type="catalytic activity">
    <reaction evidence="3">
        <text>pretRNA = a 3'-half-tRNA molecule with a 5'-OH end + a 5'-half-tRNA molecule with a 2',3'-cyclic phosphate end + an intron with a 2',3'-cyclic phosphate and a 5'-hydroxyl terminus.</text>
        <dbReference type="EC" id="4.6.1.16"/>
    </reaction>
</comment>
<dbReference type="GO" id="GO:0005737">
    <property type="term" value="C:cytoplasm"/>
    <property type="evidence" value="ECO:0007669"/>
    <property type="project" value="TreeGrafter"/>
</dbReference>
<dbReference type="PANTHER" id="PTHR21227:SF0">
    <property type="entry name" value="TRNA-SPLICING ENDONUCLEASE SUBUNIT SEN2"/>
    <property type="match status" value="1"/>
</dbReference>
<dbReference type="SUPFAM" id="SSF53032">
    <property type="entry name" value="tRNA-intron endonuclease catalytic domain-like"/>
    <property type="match status" value="1"/>
</dbReference>